<dbReference type="Proteomes" id="UP001066276">
    <property type="component" value="Chromosome 12"/>
</dbReference>
<comment type="caution">
    <text evidence="2">The sequence shown here is derived from an EMBL/GenBank/DDBJ whole genome shotgun (WGS) entry which is preliminary data.</text>
</comment>
<reference evidence="2" key="1">
    <citation type="journal article" date="2022" name="bioRxiv">
        <title>Sequencing and chromosome-scale assembly of the giantPleurodeles waltlgenome.</title>
        <authorList>
            <person name="Brown T."/>
            <person name="Elewa A."/>
            <person name="Iarovenko S."/>
            <person name="Subramanian E."/>
            <person name="Araus A.J."/>
            <person name="Petzold A."/>
            <person name="Susuki M."/>
            <person name="Suzuki K.-i.T."/>
            <person name="Hayashi T."/>
            <person name="Toyoda A."/>
            <person name="Oliveira C."/>
            <person name="Osipova E."/>
            <person name="Leigh N.D."/>
            <person name="Simon A."/>
            <person name="Yun M.H."/>
        </authorList>
    </citation>
    <scope>NUCLEOTIDE SEQUENCE</scope>
    <source>
        <strain evidence="2">20211129_DDA</strain>
        <tissue evidence="2">Liver</tissue>
    </source>
</reference>
<organism evidence="2 3">
    <name type="scientific">Pleurodeles waltl</name>
    <name type="common">Iberian ribbed newt</name>
    <dbReference type="NCBI Taxonomy" id="8319"/>
    <lineage>
        <taxon>Eukaryota</taxon>
        <taxon>Metazoa</taxon>
        <taxon>Chordata</taxon>
        <taxon>Craniata</taxon>
        <taxon>Vertebrata</taxon>
        <taxon>Euteleostomi</taxon>
        <taxon>Amphibia</taxon>
        <taxon>Batrachia</taxon>
        <taxon>Caudata</taxon>
        <taxon>Salamandroidea</taxon>
        <taxon>Salamandridae</taxon>
        <taxon>Pleurodelinae</taxon>
        <taxon>Pleurodeles</taxon>
    </lineage>
</organism>
<protein>
    <submittedName>
        <fullName evidence="2">Uncharacterized protein</fullName>
    </submittedName>
</protein>
<dbReference type="EMBL" id="JANPWB010000016">
    <property type="protein sequence ID" value="KAJ1084032.1"/>
    <property type="molecule type" value="Genomic_DNA"/>
</dbReference>
<gene>
    <name evidence="2" type="ORF">NDU88_004187</name>
</gene>
<evidence type="ECO:0000256" key="1">
    <source>
        <dbReference type="SAM" id="MobiDB-lite"/>
    </source>
</evidence>
<feature type="region of interest" description="Disordered" evidence="1">
    <location>
        <begin position="41"/>
        <end position="82"/>
    </location>
</feature>
<keyword evidence="3" id="KW-1185">Reference proteome</keyword>
<evidence type="ECO:0000313" key="2">
    <source>
        <dbReference type="EMBL" id="KAJ1084032.1"/>
    </source>
</evidence>
<dbReference type="AlphaFoldDB" id="A0AAV7L0M5"/>
<proteinExistence type="predicted"/>
<evidence type="ECO:0000313" key="3">
    <source>
        <dbReference type="Proteomes" id="UP001066276"/>
    </source>
</evidence>
<feature type="non-terminal residue" evidence="2">
    <location>
        <position position="95"/>
    </location>
</feature>
<accession>A0AAV7L0M5</accession>
<sequence>MVGTLGAVVELTSLKGPCTADTFAKMLYVALNNAAGSKPGIRNTGNCSIKAQTREPAPKTSRTVEVYQEPVPKEKQGSAEDPQYLNQFRFQELMS</sequence>
<name>A0AAV7L0M5_PLEWA</name>